<sequence>MRPGMGLNNSKQVAQSIFHFLLSFIFMTITTTMILLGCFFNRFFVYVFFYCLLYHFSLFAKS</sequence>
<reference evidence="2" key="1">
    <citation type="submission" date="2014-05" db="EMBL/GenBank/DDBJ databases">
        <authorList>
            <person name="Chronopoulou M."/>
        </authorList>
    </citation>
    <scope>NUCLEOTIDE SEQUENCE</scope>
    <source>
        <tissue evidence="2">Whole organism</tissue>
    </source>
</reference>
<keyword evidence="1" id="KW-0472">Membrane</keyword>
<organism evidence="2">
    <name type="scientific">Lepeophtheirus salmonis</name>
    <name type="common">Salmon louse</name>
    <name type="synonym">Caligus salmonis</name>
    <dbReference type="NCBI Taxonomy" id="72036"/>
    <lineage>
        <taxon>Eukaryota</taxon>
        <taxon>Metazoa</taxon>
        <taxon>Ecdysozoa</taxon>
        <taxon>Arthropoda</taxon>
        <taxon>Crustacea</taxon>
        <taxon>Multicrustacea</taxon>
        <taxon>Hexanauplia</taxon>
        <taxon>Copepoda</taxon>
        <taxon>Siphonostomatoida</taxon>
        <taxon>Caligidae</taxon>
        <taxon>Lepeophtheirus</taxon>
    </lineage>
</organism>
<proteinExistence type="predicted"/>
<keyword evidence="1" id="KW-1133">Transmembrane helix</keyword>
<name>A0A0K2TXL2_LEPSM</name>
<evidence type="ECO:0000313" key="2">
    <source>
        <dbReference type="EMBL" id="CDW30580.1"/>
    </source>
</evidence>
<dbReference type="AlphaFoldDB" id="A0A0K2TXL2"/>
<feature type="transmembrane region" description="Helical" evidence="1">
    <location>
        <begin position="20"/>
        <end position="37"/>
    </location>
</feature>
<feature type="transmembrane region" description="Helical" evidence="1">
    <location>
        <begin position="43"/>
        <end position="60"/>
    </location>
</feature>
<keyword evidence="1" id="KW-0812">Transmembrane</keyword>
<accession>A0A0K2TXL2</accession>
<protein>
    <submittedName>
        <fullName evidence="2">Uncharacterized protein</fullName>
    </submittedName>
</protein>
<dbReference type="EMBL" id="HACA01013219">
    <property type="protein sequence ID" value="CDW30580.1"/>
    <property type="molecule type" value="Transcribed_RNA"/>
</dbReference>
<evidence type="ECO:0000256" key="1">
    <source>
        <dbReference type="SAM" id="Phobius"/>
    </source>
</evidence>